<protein>
    <recommendedName>
        <fullName evidence="3">DUF4825 domain-containing protein</fullName>
    </recommendedName>
</protein>
<accession>A0ABY9VM31</accession>
<dbReference type="Proteomes" id="UP001303324">
    <property type="component" value="Chromosome"/>
</dbReference>
<evidence type="ECO:0000313" key="1">
    <source>
        <dbReference type="EMBL" id="WNF24965.1"/>
    </source>
</evidence>
<evidence type="ECO:0008006" key="3">
    <source>
        <dbReference type="Google" id="ProtNLM"/>
    </source>
</evidence>
<dbReference type="RefSeq" id="WP_311076045.1">
    <property type="nucleotide sequence ID" value="NZ_CP134494.1"/>
</dbReference>
<gene>
    <name evidence="1" type="ORF">RH061_10965</name>
</gene>
<name>A0ABY9VM31_9BACI</name>
<dbReference type="EMBL" id="CP134494">
    <property type="protein sequence ID" value="WNF24965.1"/>
    <property type="molecule type" value="Genomic_DNA"/>
</dbReference>
<organism evidence="1 2">
    <name type="scientific">Mesobacillus jeotgali</name>
    <dbReference type="NCBI Taxonomy" id="129985"/>
    <lineage>
        <taxon>Bacteria</taxon>
        <taxon>Bacillati</taxon>
        <taxon>Bacillota</taxon>
        <taxon>Bacilli</taxon>
        <taxon>Bacillales</taxon>
        <taxon>Bacillaceae</taxon>
        <taxon>Mesobacillus</taxon>
    </lineage>
</organism>
<proteinExistence type="predicted"/>
<sequence>MKKKIILSVAILIFFIYGVSKWSDYREKNLTDVLDSAHIEKVSFKHLPLKDDMGNYNRQITDDATLQELMNFLSQYKVQKVGDRDFVSEYPDEQFQFQLEYQDNSVTMPSLIERNILLHEMSQYEITNGPVDHEWLRGFLKEVGEEA</sequence>
<reference evidence="1 2" key="1">
    <citation type="submission" date="2023-09" db="EMBL/GenBank/DDBJ databases">
        <title>Microbial mechanism of fulvic acid promoting antimony reduction mineralization in rice fields.</title>
        <authorList>
            <person name="Chen G."/>
            <person name="Lan J."/>
        </authorList>
    </citation>
    <scope>NUCLEOTIDE SEQUENCE [LARGE SCALE GENOMIC DNA]</scope>
    <source>
        <strain evidence="1 2">PS1</strain>
    </source>
</reference>
<keyword evidence="2" id="KW-1185">Reference proteome</keyword>
<evidence type="ECO:0000313" key="2">
    <source>
        <dbReference type="Proteomes" id="UP001303324"/>
    </source>
</evidence>